<sequence length="506" mass="54983">MNNSSSITSNNMPQSKDPAFKLFGRKIPVPDTQIPAKPEFKNSCNDSIKGETDIYDEDNTGEQDKLSATGQTKEERQTPKQVNEEAQSGPKDDQVETNSTDQEKVFKKPDKILPCPRCNSLDTKFCYFNNYNVNQPRHFCKNCQRYWTAGGTMRNVPIGAGRRKNKHLASQYRQILVSSDGVPITRIENSESTNHQLISSVESATTLRPSTTGNEVVLKFGSEAPLCESMETVLNLGDQKRYAEMSSANCRDNGEEPSSCGSSMTSSSCRGNELPETVTQKELVGMPGSTNELNVPHSLHCYPVPPWVFPWNPNWNNATSITTAQHSTGQPCMPNSNNSNQVQWCPTPILAVPSFCPPSIPLQLVPASYLGCMPVWGAGAGNISVNGSNGCSSPSSSTSTSCCSGNGSPKLGKHSRDANLMGEEQVENCVLVPKTLRIDDPNEASKSPLWATLGLKLDQKNPASKGTIFKTSETKEEGKGHVPESAHILEANPAALSRSTTFQESS</sequence>
<dbReference type="eggNOG" id="ENOG502QSI8">
    <property type="taxonomic scope" value="Eukaryota"/>
</dbReference>
<evidence type="ECO:0000256" key="6">
    <source>
        <dbReference type="ARBA" id="ARBA00023163"/>
    </source>
</evidence>
<dbReference type="AlphaFoldDB" id="B9SI55"/>
<evidence type="ECO:0000256" key="4">
    <source>
        <dbReference type="ARBA" id="ARBA00023015"/>
    </source>
</evidence>
<evidence type="ECO:0000259" key="10">
    <source>
        <dbReference type="PROSITE" id="PS50884"/>
    </source>
</evidence>
<evidence type="ECO:0000313" key="12">
    <source>
        <dbReference type="Proteomes" id="UP000008311"/>
    </source>
</evidence>
<dbReference type="InterPro" id="IPR045174">
    <property type="entry name" value="Dof"/>
</dbReference>
<evidence type="ECO:0000256" key="5">
    <source>
        <dbReference type="ARBA" id="ARBA00023125"/>
    </source>
</evidence>
<dbReference type="PROSITE" id="PS01361">
    <property type="entry name" value="ZF_DOF_1"/>
    <property type="match status" value="1"/>
</dbReference>
<keyword evidence="3" id="KW-0862">Zinc</keyword>
<feature type="compositionally biased region" description="Polar residues" evidence="9">
    <location>
        <begin position="497"/>
        <end position="506"/>
    </location>
</feature>
<feature type="compositionally biased region" description="Low complexity" evidence="9">
    <location>
        <begin position="1"/>
        <end position="11"/>
    </location>
</feature>
<keyword evidence="1" id="KW-0479">Metal-binding</keyword>
<comment type="subcellular location">
    <subcellularLocation>
        <location evidence="8">Nucleus</location>
    </subcellularLocation>
</comment>
<keyword evidence="12" id="KW-1185">Reference proteome</keyword>
<dbReference type="Proteomes" id="UP000008311">
    <property type="component" value="Unassembled WGS sequence"/>
</dbReference>
<dbReference type="KEGG" id="rcu:8286482"/>
<feature type="compositionally biased region" description="Basic and acidic residues" evidence="9">
    <location>
        <begin position="472"/>
        <end position="484"/>
    </location>
</feature>
<evidence type="ECO:0000256" key="2">
    <source>
        <dbReference type="ARBA" id="ARBA00022771"/>
    </source>
</evidence>
<keyword evidence="5 8" id="KW-0238">DNA-binding</keyword>
<keyword evidence="2 8" id="KW-0863">Zinc-finger</keyword>
<dbReference type="Pfam" id="PF02701">
    <property type="entry name" value="Zn_ribbon_Dof"/>
    <property type="match status" value="1"/>
</dbReference>
<feature type="compositionally biased region" description="Low complexity" evidence="9">
    <location>
        <begin position="258"/>
        <end position="268"/>
    </location>
</feature>
<keyword evidence="7 8" id="KW-0539">Nucleus</keyword>
<accession>B9SI55</accession>
<dbReference type="GO" id="GO:0008270">
    <property type="term" value="F:zinc ion binding"/>
    <property type="evidence" value="ECO:0007669"/>
    <property type="project" value="UniProtKB-KW"/>
</dbReference>
<dbReference type="PANTHER" id="PTHR31089">
    <property type="entry name" value="CYCLIC DOF FACTOR 2"/>
    <property type="match status" value="1"/>
</dbReference>
<feature type="domain" description="Dof-type" evidence="10">
    <location>
        <begin position="113"/>
        <end position="167"/>
    </location>
</feature>
<keyword evidence="6" id="KW-0804">Transcription</keyword>
<evidence type="ECO:0000256" key="8">
    <source>
        <dbReference type="PROSITE-ProRule" id="PRU00071"/>
    </source>
</evidence>
<evidence type="ECO:0000256" key="3">
    <source>
        <dbReference type="ARBA" id="ARBA00022833"/>
    </source>
</evidence>
<dbReference type="GO" id="GO:0005634">
    <property type="term" value="C:nucleus"/>
    <property type="evidence" value="ECO:0007669"/>
    <property type="project" value="UniProtKB-SubCell"/>
</dbReference>
<feature type="region of interest" description="Disordered" evidence="9">
    <location>
        <begin position="465"/>
        <end position="506"/>
    </location>
</feature>
<evidence type="ECO:0000256" key="9">
    <source>
        <dbReference type="SAM" id="MobiDB-lite"/>
    </source>
</evidence>
<evidence type="ECO:0000256" key="1">
    <source>
        <dbReference type="ARBA" id="ARBA00022723"/>
    </source>
</evidence>
<dbReference type="GO" id="GO:0003700">
    <property type="term" value="F:DNA-binding transcription factor activity"/>
    <property type="evidence" value="ECO:0000318"/>
    <property type="project" value="GO_Central"/>
</dbReference>
<reference evidence="12" key="1">
    <citation type="journal article" date="2010" name="Nat. Biotechnol.">
        <title>Draft genome sequence of the oilseed species Ricinus communis.</title>
        <authorList>
            <person name="Chan A.P."/>
            <person name="Crabtree J."/>
            <person name="Zhao Q."/>
            <person name="Lorenzi H."/>
            <person name="Orvis J."/>
            <person name="Puiu D."/>
            <person name="Melake-Berhan A."/>
            <person name="Jones K.M."/>
            <person name="Redman J."/>
            <person name="Chen G."/>
            <person name="Cahoon E.B."/>
            <person name="Gedil M."/>
            <person name="Stanke M."/>
            <person name="Haas B.J."/>
            <person name="Wortman J.R."/>
            <person name="Fraser-Liggett C.M."/>
            <person name="Ravel J."/>
            <person name="Rabinowicz P.D."/>
        </authorList>
    </citation>
    <scope>NUCLEOTIDE SEQUENCE [LARGE SCALE GENOMIC DNA]</scope>
    <source>
        <strain evidence="12">cv. Hale</strain>
    </source>
</reference>
<gene>
    <name evidence="11" type="ORF">RCOM_1320870</name>
</gene>
<organism evidence="11 12">
    <name type="scientific">Ricinus communis</name>
    <name type="common">Castor bean</name>
    <dbReference type="NCBI Taxonomy" id="3988"/>
    <lineage>
        <taxon>Eukaryota</taxon>
        <taxon>Viridiplantae</taxon>
        <taxon>Streptophyta</taxon>
        <taxon>Embryophyta</taxon>
        <taxon>Tracheophyta</taxon>
        <taxon>Spermatophyta</taxon>
        <taxon>Magnoliopsida</taxon>
        <taxon>eudicotyledons</taxon>
        <taxon>Gunneridae</taxon>
        <taxon>Pentapetalae</taxon>
        <taxon>rosids</taxon>
        <taxon>fabids</taxon>
        <taxon>Malpighiales</taxon>
        <taxon>Euphorbiaceae</taxon>
        <taxon>Acalyphoideae</taxon>
        <taxon>Acalypheae</taxon>
        <taxon>Ricinus</taxon>
    </lineage>
</organism>
<dbReference type="EMBL" id="EQ973969">
    <property type="protein sequence ID" value="EEF36657.1"/>
    <property type="molecule type" value="Genomic_DNA"/>
</dbReference>
<dbReference type="PANTHER" id="PTHR31089:SF47">
    <property type="entry name" value="DOF-TYPE DOMAIN-CONTAINING PROTEIN"/>
    <property type="match status" value="1"/>
</dbReference>
<dbReference type="GO" id="GO:0003677">
    <property type="term" value="F:DNA binding"/>
    <property type="evidence" value="ECO:0000318"/>
    <property type="project" value="GO_Central"/>
</dbReference>
<feature type="region of interest" description="Disordered" evidence="9">
    <location>
        <begin position="1"/>
        <end position="105"/>
    </location>
</feature>
<dbReference type="PROSITE" id="PS50884">
    <property type="entry name" value="ZF_DOF_2"/>
    <property type="match status" value="1"/>
</dbReference>
<dbReference type="OrthoDB" id="1927254at2759"/>
<keyword evidence="4" id="KW-0805">Transcription regulation</keyword>
<feature type="region of interest" description="Disordered" evidence="9">
    <location>
        <begin position="249"/>
        <end position="273"/>
    </location>
</feature>
<proteinExistence type="predicted"/>
<evidence type="ECO:0000313" key="11">
    <source>
        <dbReference type="EMBL" id="EEF36657.1"/>
    </source>
</evidence>
<evidence type="ECO:0000256" key="7">
    <source>
        <dbReference type="ARBA" id="ARBA00023242"/>
    </source>
</evidence>
<name>B9SI55_RICCO</name>
<protein>
    <recommendedName>
        <fullName evidence="10">Dof-type domain-containing protein</fullName>
    </recommendedName>
</protein>
<dbReference type="STRING" id="3988.B9SI55"/>
<dbReference type="InParanoid" id="B9SI55"/>
<dbReference type="InterPro" id="IPR003851">
    <property type="entry name" value="Znf_Dof"/>
</dbReference>